<dbReference type="RefSeq" id="WP_162452168.1">
    <property type="nucleotide sequence ID" value="NZ_WLZY01000007.1"/>
</dbReference>
<dbReference type="Proteomes" id="UP000460435">
    <property type="component" value="Unassembled WGS sequence"/>
</dbReference>
<dbReference type="PANTHER" id="PTHR45953">
    <property type="entry name" value="IDURONATE 2-SULFATASE"/>
    <property type="match status" value="1"/>
</dbReference>
<evidence type="ECO:0000259" key="4">
    <source>
        <dbReference type="Pfam" id="PF00884"/>
    </source>
</evidence>
<keyword evidence="5" id="KW-0808">Transferase</keyword>
<feature type="region of interest" description="Disordered" evidence="3">
    <location>
        <begin position="124"/>
        <end position="143"/>
    </location>
</feature>
<dbReference type="Pfam" id="PF00884">
    <property type="entry name" value="Sulfatase"/>
    <property type="match status" value="1"/>
</dbReference>
<proteinExistence type="predicted"/>
<dbReference type="GO" id="GO:0005737">
    <property type="term" value="C:cytoplasm"/>
    <property type="evidence" value="ECO:0007669"/>
    <property type="project" value="TreeGrafter"/>
</dbReference>
<dbReference type="GO" id="GO:0046872">
    <property type="term" value="F:metal ion binding"/>
    <property type="evidence" value="ECO:0007669"/>
    <property type="project" value="UniProtKB-KW"/>
</dbReference>
<evidence type="ECO:0000256" key="3">
    <source>
        <dbReference type="SAM" id="MobiDB-lite"/>
    </source>
</evidence>
<comment type="caution">
    <text evidence="5">The sequence shown here is derived from an EMBL/GenBank/DDBJ whole genome shotgun (WGS) entry which is preliminary data.</text>
</comment>
<feature type="compositionally biased region" description="Low complexity" evidence="3">
    <location>
        <begin position="134"/>
        <end position="143"/>
    </location>
</feature>
<name>A0A7K3M8A8_9ACTN</name>
<dbReference type="AlphaFoldDB" id="A0A7K3M8A8"/>
<feature type="region of interest" description="Disordered" evidence="3">
    <location>
        <begin position="476"/>
        <end position="498"/>
    </location>
</feature>
<dbReference type="GO" id="GO:0004423">
    <property type="term" value="F:iduronate-2-sulfatase activity"/>
    <property type="evidence" value="ECO:0007669"/>
    <property type="project" value="TreeGrafter"/>
</dbReference>
<dbReference type="SUPFAM" id="SSF53649">
    <property type="entry name" value="Alkaline phosphatase-like"/>
    <property type="match status" value="1"/>
</dbReference>
<dbReference type="CDD" id="cd16150">
    <property type="entry name" value="sulfatase_like"/>
    <property type="match status" value="1"/>
</dbReference>
<dbReference type="PANTHER" id="PTHR45953:SF1">
    <property type="entry name" value="IDURONATE 2-SULFATASE"/>
    <property type="match status" value="1"/>
</dbReference>
<evidence type="ECO:0000256" key="2">
    <source>
        <dbReference type="ARBA" id="ARBA00022801"/>
    </source>
</evidence>
<protein>
    <submittedName>
        <fullName evidence="5">Sulfatase-like hydrolase/transferase</fullName>
    </submittedName>
</protein>
<evidence type="ECO:0000313" key="5">
    <source>
        <dbReference type="EMBL" id="NDL59493.1"/>
    </source>
</evidence>
<dbReference type="InterPro" id="IPR000917">
    <property type="entry name" value="Sulfatase_N"/>
</dbReference>
<keyword evidence="2 5" id="KW-0378">Hydrolase</keyword>
<evidence type="ECO:0000313" key="6">
    <source>
        <dbReference type="Proteomes" id="UP000460435"/>
    </source>
</evidence>
<organism evidence="5 6">
    <name type="scientific">Phytoactinopolyspora mesophila</name>
    <dbReference type="NCBI Taxonomy" id="2650750"/>
    <lineage>
        <taxon>Bacteria</taxon>
        <taxon>Bacillati</taxon>
        <taxon>Actinomycetota</taxon>
        <taxon>Actinomycetes</taxon>
        <taxon>Jiangellales</taxon>
        <taxon>Jiangellaceae</taxon>
        <taxon>Phytoactinopolyspora</taxon>
    </lineage>
</organism>
<reference evidence="5 6" key="1">
    <citation type="submission" date="2019-11" db="EMBL/GenBank/DDBJ databases">
        <authorList>
            <person name="Li X.-J."/>
            <person name="Feng X.-M."/>
        </authorList>
    </citation>
    <scope>NUCLEOTIDE SEQUENCE [LARGE SCALE GENOMIC DNA]</scope>
    <source>
        <strain evidence="5 6">XMNu-373</strain>
    </source>
</reference>
<feature type="domain" description="Sulfatase N-terminal" evidence="4">
    <location>
        <begin position="5"/>
        <end position="353"/>
    </location>
</feature>
<dbReference type="InterPro" id="IPR017850">
    <property type="entry name" value="Alkaline_phosphatase_core_sf"/>
</dbReference>
<dbReference type="EMBL" id="WLZY01000007">
    <property type="protein sequence ID" value="NDL59493.1"/>
    <property type="molecule type" value="Genomic_DNA"/>
</dbReference>
<evidence type="ECO:0000256" key="1">
    <source>
        <dbReference type="ARBA" id="ARBA00022723"/>
    </source>
</evidence>
<dbReference type="Gene3D" id="3.40.720.10">
    <property type="entry name" value="Alkaline Phosphatase, subunit A"/>
    <property type="match status" value="1"/>
</dbReference>
<keyword evidence="6" id="KW-1185">Reference proteome</keyword>
<sequence>MTYRPNFLIVVADQLRADALGAFGNTLARTPNLDRLAGTGTSFTNAYAQHPVCSPSRASFLSGWYPHTAGHRSFGTPLRPDEPNFLRTLREGGYHVAWTGDRGDTFAPGATELSADEHGFAIAPTSGRWSGGRSTPTELPTLTTESGAPVQVERDLWDRLFYQGRVSDPDDIDFDEAAVRTAESWLRKPPDQPWVLFAPLVAPHCPFRAPEPWFSLHERDTVPDPVTGSGPEPAYMQAIRESYGADRATPEVWREVIATYHGMVSRLDAHVGRLLAGVQRAEQADNTVTIFFSDHGEYLGDFGLIEKWPSGLHSCITRDPVIISGAGLPATGPVEAMVELIDVFPTVLDIAGVEATHRHFGRSLLPLIDGSATEHREYAFSEGGFPAEEEPMFERSGFPYDRKSALQHERPEAVGTAIAVRDARWTYVWRRYEQPELYDRANDVDEAHNIIGRAGLAEVESRLHTAMLNWLTDTSAPLPTHAHPRLPQVDLPAPGRTR</sequence>
<accession>A0A7K3M8A8</accession>
<keyword evidence="1" id="KW-0479">Metal-binding</keyword>
<gene>
    <name evidence="5" type="ORF">F7O44_20685</name>
</gene>
<dbReference type="GO" id="GO:0016740">
    <property type="term" value="F:transferase activity"/>
    <property type="evidence" value="ECO:0007669"/>
    <property type="project" value="UniProtKB-KW"/>
</dbReference>